<dbReference type="SUPFAM" id="SSF53098">
    <property type="entry name" value="Ribonuclease H-like"/>
    <property type="match status" value="1"/>
</dbReference>
<dbReference type="PANTHER" id="PTHR47331:SF5">
    <property type="entry name" value="RIBONUCLEASE H"/>
    <property type="match status" value="1"/>
</dbReference>
<dbReference type="GeneID" id="107073388"/>
<dbReference type="PANTHER" id="PTHR47331">
    <property type="entry name" value="PHD-TYPE DOMAIN-CONTAINING PROTEIN"/>
    <property type="match status" value="1"/>
</dbReference>
<organism evidence="1 2">
    <name type="scientific">Polistes dominula</name>
    <name type="common">European paper wasp</name>
    <name type="synonym">Vespa dominula</name>
    <dbReference type="NCBI Taxonomy" id="743375"/>
    <lineage>
        <taxon>Eukaryota</taxon>
        <taxon>Metazoa</taxon>
        <taxon>Ecdysozoa</taxon>
        <taxon>Arthropoda</taxon>
        <taxon>Hexapoda</taxon>
        <taxon>Insecta</taxon>
        <taxon>Pterygota</taxon>
        <taxon>Neoptera</taxon>
        <taxon>Endopterygota</taxon>
        <taxon>Hymenoptera</taxon>
        <taxon>Apocrita</taxon>
        <taxon>Aculeata</taxon>
        <taxon>Vespoidea</taxon>
        <taxon>Vespidae</taxon>
        <taxon>Polistinae</taxon>
        <taxon>Polistini</taxon>
        <taxon>Polistes</taxon>
    </lineage>
</organism>
<keyword evidence="1" id="KW-1185">Reference proteome</keyword>
<protein>
    <submittedName>
        <fullName evidence="2">Uncharacterized protein LOC107073388</fullName>
    </submittedName>
</protein>
<reference evidence="2" key="1">
    <citation type="submission" date="2025-08" db="UniProtKB">
        <authorList>
            <consortium name="RefSeq"/>
        </authorList>
    </citation>
    <scope>IDENTIFICATION</scope>
    <source>
        <tissue evidence="2">Whole body</tissue>
    </source>
</reference>
<accession>A0ABM1JAL4</accession>
<dbReference type="InterPro" id="IPR036397">
    <property type="entry name" value="RNaseH_sf"/>
</dbReference>
<proteinExistence type="predicted"/>
<dbReference type="InterPro" id="IPR012337">
    <property type="entry name" value="RNaseH-like_sf"/>
</dbReference>
<dbReference type="Gene3D" id="3.30.420.10">
    <property type="entry name" value="Ribonuclease H-like superfamily/Ribonuclease H"/>
    <property type="match status" value="1"/>
</dbReference>
<dbReference type="Proteomes" id="UP000694924">
    <property type="component" value="Unplaced"/>
</dbReference>
<evidence type="ECO:0000313" key="2">
    <source>
        <dbReference type="RefSeq" id="XP_015189502.1"/>
    </source>
</evidence>
<gene>
    <name evidence="2" type="primary">LOC107073388</name>
</gene>
<evidence type="ECO:0000313" key="1">
    <source>
        <dbReference type="Proteomes" id="UP000694924"/>
    </source>
</evidence>
<dbReference type="Pfam" id="PF05380">
    <property type="entry name" value="Peptidase_A17"/>
    <property type="match status" value="1"/>
</dbReference>
<name>A0ABM1JAL4_POLDO</name>
<sequence length="488" mass="56254">MQLHGFCDASQSGYGGCLYVISRDEFLNTHVRLLCVKSRVAPLKDTTIPRIELREALTLARLYREVRTAGGLKPDEVTFWSDSMIVLGWLKRDFNNPADALSRGQLPHDFLRNEAWFHGPPWLTQPETQWSIPTERKILELPDVKGLSVLTTRTKSGSVFQRFSNYARLLKIVARCRRWLETNSYKGELSTAEKTETERYVLRIVQEEQFHAEREKLKKAGGVSNTKLAALNPILVKDYLYQVGGRFRRQIQSFQEKYTKLLLLHYHMIDLLIRKFHERNFHAGIQTTLYALKQRFWLIDCKNRVIRCKTGDLLSSRVQEAIAFSHVEENFFGLIYAKEKKYCNKGRGKKYGCIFVCMTIKAVHIELVSDLTTDAFLAAFRRFVSQRAVPTHVYSNNGTNFVWANNQLKKLYALIESDKGLLEAAVKSFNYHFRRNVGELLFAYEEPNDSLVGTRRSPGQRLSGYAEQVSGDMLSDSANMSSVLCYKR</sequence>
<dbReference type="RefSeq" id="XP_015189502.1">
    <property type="nucleotide sequence ID" value="XM_015334016.1"/>
</dbReference>
<dbReference type="InterPro" id="IPR008042">
    <property type="entry name" value="Retrotrans_Pao"/>
</dbReference>